<dbReference type="InterPro" id="IPR049445">
    <property type="entry name" value="TetR_SbtR-like_C"/>
</dbReference>
<evidence type="ECO:0000313" key="7">
    <source>
        <dbReference type="Proteomes" id="UP000022835"/>
    </source>
</evidence>
<name>A0A064CP32_9MYCO</name>
<accession>A0A064CP32</accession>
<gene>
    <name evidence="6" type="ORF">Y900_016415</name>
</gene>
<dbReference type="PANTHER" id="PTHR30055:SF234">
    <property type="entry name" value="HTH-TYPE TRANSCRIPTIONAL REGULATOR BETI"/>
    <property type="match status" value="1"/>
</dbReference>
<dbReference type="Pfam" id="PF21597">
    <property type="entry name" value="TetR_C_43"/>
    <property type="match status" value="1"/>
</dbReference>
<protein>
    <submittedName>
        <fullName evidence="6">TetR family transcriptional regulator</fullName>
    </submittedName>
</protein>
<organism evidence="6 7">
    <name type="scientific">Mycolicibacterium aromaticivorans JS19b1 = JCM 16368</name>
    <dbReference type="NCBI Taxonomy" id="1440774"/>
    <lineage>
        <taxon>Bacteria</taxon>
        <taxon>Bacillati</taxon>
        <taxon>Actinomycetota</taxon>
        <taxon>Actinomycetes</taxon>
        <taxon>Mycobacteriales</taxon>
        <taxon>Mycobacteriaceae</taxon>
        <taxon>Mycolicibacterium</taxon>
    </lineage>
</organism>
<dbReference type="InterPro" id="IPR009057">
    <property type="entry name" value="Homeodomain-like_sf"/>
</dbReference>
<dbReference type="STRING" id="1440774.Y900_016415"/>
<dbReference type="Gene3D" id="1.10.357.10">
    <property type="entry name" value="Tetracycline Repressor, domain 2"/>
    <property type="match status" value="1"/>
</dbReference>
<dbReference type="InterPro" id="IPR036271">
    <property type="entry name" value="Tet_transcr_reg_TetR-rel_C_sf"/>
</dbReference>
<keyword evidence="7" id="KW-1185">Reference proteome</keyword>
<evidence type="ECO:0000256" key="3">
    <source>
        <dbReference type="ARBA" id="ARBA00023163"/>
    </source>
</evidence>
<keyword evidence="2 4" id="KW-0238">DNA-binding</keyword>
<dbReference type="GO" id="GO:0000976">
    <property type="term" value="F:transcription cis-regulatory region binding"/>
    <property type="evidence" value="ECO:0007669"/>
    <property type="project" value="TreeGrafter"/>
</dbReference>
<proteinExistence type="predicted"/>
<dbReference type="SUPFAM" id="SSF48498">
    <property type="entry name" value="Tetracyclin repressor-like, C-terminal domain"/>
    <property type="match status" value="1"/>
</dbReference>
<dbReference type="InterPro" id="IPR050109">
    <property type="entry name" value="HTH-type_TetR-like_transc_reg"/>
</dbReference>
<evidence type="ECO:0000256" key="2">
    <source>
        <dbReference type="ARBA" id="ARBA00023125"/>
    </source>
</evidence>
<reference evidence="6" key="1">
    <citation type="submission" date="2014-05" db="EMBL/GenBank/DDBJ databases">
        <title>Genome sequence of Mycobacterium aromaticivorans strain JS19b1T (= DSM 45407T).</title>
        <authorList>
            <person name="Kwak Y."/>
            <person name="Park G.-S."/>
            <person name="Li Q.X."/>
            <person name="Lee S.-E."/>
            <person name="Shin J.-H."/>
        </authorList>
    </citation>
    <scope>NUCLEOTIDE SEQUENCE [LARGE SCALE GENOMIC DNA]</scope>
    <source>
        <strain evidence="6">JS19b1</strain>
    </source>
</reference>
<dbReference type="PRINTS" id="PR00455">
    <property type="entry name" value="HTHTETR"/>
</dbReference>
<evidence type="ECO:0000313" key="6">
    <source>
        <dbReference type="EMBL" id="KDF00484.1"/>
    </source>
</evidence>
<keyword evidence="1" id="KW-0805">Transcription regulation</keyword>
<keyword evidence="3" id="KW-0804">Transcription</keyword>
<dbReference type="PANTHER" id="PTHR30055">
    <property type="entry name" value="HTH-TYPE TRANSCRIPTIONAL REGULATOR RUTR"/>
    <property type="match status" value="1"/>
</dbReference>
<feature type="domain" description="HTH tetR-type" evidence="5">
    <location>
        <begin position="13"/>
        <end position="72"/>
    </location>
</feature>
<dbReference type="PROSITE" id="PS50977">
    <property type="entry name" value="HTH_TETR_2"/>
    <property type="match status" value="1"/>
</dbReference>
<evidence type="ECO:0000259" key="5">
    <source>
        <dbReference type="PROSITE" id="PS50977"/>
    </source>
</evidence>
<dbReference type="eggNOG" id="COG1309">
    <property type="taxonomic scope" value="Bacteria"/>
</dbReference>
<sequence length="185" mass="19622">MGLSCRPLRADAARNRARVLQVAYEVFAEQGLAVPIDEIARRAGVGAGTVYRHFPTKEALFEAVISDRVRLVVARGRELLAADPSTALFEFLREMVRSGAADHGMVEALARYGIDLDSAAPGAEAEFLEVLGEMLVAAQKAGAARADVGVAELKALLVVCKSGQEYGEDVADRITNVIVAGLRAG</sequence>
<dbReference type="Pfam" id="PF00440">
    <property type="entry name" value="TetR_N"/>
    <property type="match status" value="1"/>
</dbReference>
<dbReference type="SUPFAM" id="SSF46689">
    <property type="entry name" value="Homeodomain-like"/>
    <property type="match status" value="1"/>
</dbReference>
<dbReference type="InterPro" id="IPR001647">
    <property type="entry name" value="HTH_TetR"/>
</dbReference>
<dbReference type="AlphaFoldDB" id="A0A064CP32"/>
<evidence type="ECO:0000256" key="4">
    <source>
        <dbReference type="PROSITE-ProRule" id="PRU00335"/>
    </source>
</evidence>
<evidence type="ECO:0000256" key="1">
    <source>
        <dbReference type="ARBA" id="ARBA00023015"/>
    </source>
</evidence>
<dbReference type="RefSeq" id="WP_036343132.1">
    <property type="nucleotide sequence ID" value="NZ_JALN02000001.1"/>
</dbReference>
<dbReference type="OrthoDB" id="9795011at2"/>
<dbReference type="Proteomes" id="UP000022835">
    <property type="component" value="Unassembled WGS sequence"/>
</dbReference>
<comment type="caution">
    <text evidence="6">The sequence shown here is derived from an EMBL/GenBank/DDBJ whole genome shotgun (WGS) entry which is preliminary data.</text>
</comment>
<dbReference type="EMBL" id="JALN02000001">
    <property type="protein sequence ID" value="KDF00484.1"/>
    <property type="molecule type" value="Genomic_DNA"/>
</dbReference>
<dbReference type="GO" id="GO:0003700">
    <property type="term" value="F:DNA-binding transcription factor activity"/>
    <property type="evidence" value="ECO:0007669"/>
    <property type="project" value="TreeGrafter"/>
</dbReference>
<feature type="DNA-binding region" description="H-T-H motif" evidence="4">
    <location>
        <begin position="35"/>
        <end position="54"/>
    </location>
</feature>